<comment type="caution">
    <text evidence="1">The sequence shown here is derived from an EMBL/GenBank/DDBJ whole genome shotgun (WGS) entry which is preliminary data.</text>
</comment>
<sequence length="82" mass="9167">MPVETPLIKREDNSQLKSLASIRKESHESTGTFNFEMGKAFAGATEKYDLEDEKASNSSVSCYIPLSMRKKGESPFMKFLNG</sequence>
<accession>A0A5D3CDK1</accession>
<protein>
    <submittedName>
        <fullName evidence="1">Uncharacterized protein</fullName>
    </submittedName>
</protein>
<evidence type="ECO:0000313" key="2">
    <source>
        <dbReference type="Proteomes" id="UP000321947"/>
    </source>
</evidence>
<gene>
    <name evidence="1" type="ORF">E5676_scaffold16G00240</name>
</gene>
<name>A0A5D3CDK1_CUCMM</name>
<dbReference type="Proteomes" id="UP000321947">
    <property type="component" value="Unassembled WGS sequence"/>
</dbReference>
<dbReference type="EMBL" id="SSTD01011206">
    <property type="protein sequence ID" value="TYK09911.1"/>
    <property type="molecule type" value="Genomic_DNA"/>
</dbReference>
<proteinExistence type="predicted"/>
<evidence type="ECO:0000313" key="1">
    <source>
        <dbReference type="EMBL" id="TYK09911.1"/>
    </source>
</evidence>
<dbReference type="AlphaFoldDB" id="A0A5D3CDK1"/>
<reference evidence="1 2" key="1">
    <citation type="submission" date="2019-08" db="EMBL/GenBank/DDBJ databases">
        <title>Draft genome sequences of two oriental melons (Cucumis melo L. var makuwa).</title>
        <authorList>
            <person name="Kwon S.-Y."/>
        </authorList>
    </citation>
    <scope>NUCLEOTIDE SEQUENCE [LARGE SCALE GENOMIC DNA]</scope>
    <source>
        <strain evidence="2">cv. Chang Bougi</strain>
        <tissue evidence="1">Leaf</tissue>
    </source>
</reference>
<organism evidence="1 2">
    <name type="scientific">Cucumis melo var. makuwa</name>
    <name type="common">Oriental melon</name>
    <dbReference type="NCBI Taxonomy" id="1194695"/>
    <lineage>
        <taxon>Eukaryota</taxon>
        <taxon>Viridiplantae</taxon>
        <taxon>Streptophyta</taxon>
        <taxon>Embryophyta</taxon>
        <taxon>Tracheophyta</taxon>
        <taxon>Spermatophyta</taxon>
        <taxon>Magnoliopsida</taxon>
        <taxon>eudicotyledons</taxon>
        <taxon>Gunneridae</taxon>
        <taxon>Pentapetalae</taxon>
        <taxon>rosids</taxon>
        <taxon>fabids</taxon>
        <taxon>Cucurbitales</taxon>
        <taxon>Cucurbitaceae</taxon>
        <taxon>Benincaseae</taxon>
        <taxon>Cucumis</taxon>
    </lineage>
</organism>